<comment type="subcellular location">
    <subcellularLocation>
        <location evidence="1">Membrane</location>
        <topology evidence="1">Multi-pass membrane protein</topology>
    </subcellularLocation>
</comment>
<name>A0AAU8D0Q9_9HYPH</name>
<dbReference type="CDD" id="cd06421">
    <property type="entry name" value="CESA_CelA_like"/>
    <property type="match status" value="1"/>
</dbReference>
<dbReference type="InterPro" id="IPR050321">
    <property type="entry name" value="Glycosyltr_2/OpgH_subfam"/>
</dbReference>
<dbReference type="InterPro" id="IPR029044">
    <property type="entry name" value="Nucleotide-diphossugar_trans"/>
</dbReference>
<evidence type="ECO:0000256" key="5">
    <source>
        <dbReference type="ARBA" id="ARBA00022989"/>
    </source>
</evidence>
<accession>A0AAU8D0Q9</accession>
<dbReference type="GO" id="GO:0016758">
    <property type="term" value="F:hexosyltransferase activity"/>
    <property type="evidence" value="ECO:0007669"/>
    <property type="project" value="TreeGrafter"/>
</dbReference>
<feature type="transmembrane region" description="Helical" evidence="7">
    <location>
        <begin position="510"/>
        <end position="531"/>
    </location>
</feature>
<dbReference type="AlphaFoldDB" id="A0AAU8D0Q9"/>
<sequence length="666" mass="75133">MVQHLVALAPAFLVAAFFLIFVQGWSRHRTWARAVTCAFVFAVAARYLLWRLTDTVLPYPNEGGLDFYWVWFLYGIELLAFFDIALFLAVMSRYVDRSSQADALARDFFRQPQAELPTVDVFIPTYNEPLDVLERTIVGALGLDYPRDKLKVYVLDDQRRDWLRRFCEEKGAIHVTRPDNAHAKAGNMNHGLTVSEGDFIAVFDADFVPHTNFLQRTLPFFTDPGIGIVQTPQHFFNRDPVQVNLGLERSWPDEQRLFFDEMAASRDAWDVSFCCGSCSITRRAALEAIGGFPTESITEDLLTTLTMLNKGYKTRYLNERLSIGLAAENLKGYFVQRQRWCQGGIQTLFVHNGPVRGPGLSLFQRIMFLPVSWLVQYFVRLAILIVPAVYFWTGYPPLYFTEAADLISHQLPVLAAYFLLMKWITPTRYLPVVSSAVGAFSTFRMLPTVISSLIRPFGRPFLVTPKGSGNVDNRFDGYTFACLATLIAATALGLVINIIPEWARIPQGEFSGIAVYWAMVNLMVLIIAALICFEKTNPASESFHANEPARLDGIGGRAVSLALSRAVIEIPIDATVENGSVEVKLQGVEPFESELKAVTRRTRGLRRDPGPFKYAHLRYNLTGAARDQMIMKLYTGDYSQDIKEIRRRNIAAGLLSRTFGPDYNRA</sequence>
<evidence type="ECO:0000256" key="3">
    <source>
        <dbReference type="ARBA" id="ARBA00022679"/>
    </source>
</evidence>
<dbReference type="PANTHER" id="PTHR43867">
    <property type="entry name" value="CELLULOSE SYNTHASE CATALYTIC SUBUNIT A [UDP-FORMING]"/>
    <property type="match status" value="1"/>
</dbReference>
<evidence type="ECO:0000256" key="2">
    <source>
        <dbReference type="ARBA" id="ARBA00022676"/>
    </source>
</evidence>
<feature type="transmembrane region" description="Helical" evidence="7">
    <location>
        <begin position="366"/>
        <end position="392"/>
    </location>
</feature>
<feature type="transmembrane region" description="Helical" evidence="7">
    <location>
        <begin position="477"/>
        <end position="498"/>
    </location>
</feature>
<dbReference type="EMBL" id="CP159256">
    <property type="protein sequence ID" value="XCG52460.1"/>
    <property type="molecule type" value="Genomic_DNA"/>
</dbReference>
<proteinExistence type="predicted"/>
<keyword evidence="6 7" id="KW-0472">Membrane</keyword>
<gene>
    <name evidence="8" type="ORF">ABVK50_30435</name>
</gene>
<organism evidence="8">
    <name type="scientific">Mesorhizobium sp. WSM2240</name>
    <dbReference type="NCBI Taxonomy" id="3228851"/>
    <lineage>
        <taxon>Bacteria</taxon>
        <taxon>Pseudomonadati</taxon>
        <taxon>Pseudomonadota</taxon>
        <taxon>Alphaproteobacteria</taxon>
        <taxon>Hyphomicrobiales</taxon>
        <taxon>Phyllobacteriaceae</taxon>
        <taxon>Mesorhizobium</taxon>
    </lineage>
</organism>
<evidence type="ECO:0000256" key="6">
    <source>
        <dbReference type="ARBA" id="ARBA00023136"/>
    </source>
</evidence>
<keyword evidence="2 8" id="KW-0328">Glycosyltransferase</keyword>
<dbReference type="Gene3D" id="3.90.550.10">
    <property type="entry name" value="Spore Coat Polysaccharide Biosynthesis Protein SpsA, Chain A"/>
    <property type="match status" value="1"/>
</dbReference>
<evidence type="ECO:0000313" key="8">
    <source>
        <dbReference type="EMBL" id="XCG52460.1"/>
    </source>
</evidence>
<dbReference type="EC" id="2.4.-.-" evidence="8"/>
<dbReference type="SUPFAM" id="SSF53448">
    <property type="entry name" value="Nucleotide-diphospho-sugar transferases"/>
    <property type="match status" value="1"/>
</dbReference>
<feature type="transmembrane region" description="Helical" evidence="7">
    <location>
        <begin position="398"/>
        <end position="420"/>
    </location>
</feature>
<feature type="transmembrane region" description="Helical" evidence="7">
    <location>
        <begin position="69"/>
        <end position="90"/>
    </location>
</feature>
<evidence type="ECO:0000256" key="7">
    <source>
        <dbReference type="SAM" id="Phobius"/>
    </source>
</evidence>
<geneLocation type="plasmid" evidence="8">
    <name>pMk2240A</name>
</geneLocation>
<evidence type="ECO:0000256" key="1">
    <source>
        <dbReference type="ARBA" id="ARBA00004141"/>
    </source>
</evidence>
<reference evidence="8" key="1">
    <citation type="submission" date="2024-06" db="EMBL/GenBank/DDBJ databases">
        <title>Mesorhizobium karijinii sp. nov., a symbiont of the iconic Swainsona formosa from arid Australia.</title>
        <authorList>
            <person name="Hill Y.J."/>
            <person name="Watkin E.L.J."/>
            <person name="O'Hara G.W."/>
            <person name="Terpolilli J."/>
            <person name="Tye M.L."/>
            <person name="Kohlmeier M.G."/>
        </authorList>
    </citation>
    <scope>NUCLEOTIDE SEQUENCE</scope>
    <source>
        <strain evidence="8">WSM2240</strain>
        <plasmid evidence="8">pMk2240A</plasmid>
    </source>
</reference>
<keyword evidence="4 7" id="KW-0812">Transmembrane</keyword>
<feature type="transmembrane region" description="Helical" evidence="7">
    <location>
        <begin position="31"/>
        <end position="49"/>
    </location>
</feature>
<keyword evidence="5 7" id="KW-1133">Transmembrane helix</keyword>
<evidence type="ECO:0000256" key="4">
    <source>
        <dbReference type="ARBA" id="ARBA00022692"/>
    </source>
</evidence>
<keyword evidence="8" id="KW-0614">Plasmid</keyword>
<dbReference type="GO" id="GO:0005886">
    <property type="term" value="C:plasma membrane"/>
    <property type="evidence" value="ECO:0007669"/>
    <property type="project" value="TreeGrafter"/>
</dbReference>
<dbReference type="Pfam" id="PF13641">
    <property type="entry name" value="Glyco_tranf_2_3"/>
    <property type="match status" value="1"/>
</dbReference>
<dbReference type="PANTHER" id="PTHR43867:SF2">
    <property type="entry name" value="CELLULOSE SYNTHASE CATALYTIC SUBUNIT A [UDP-FORMING]"/>
    <property type="match status" value="1"/>
</dbReference>
<dbReference type="RefSeq" id="WP_353646662.1">
    <property type="nucleotide sequence ID" value="NZ_CP159256.1"/>
</dbReference>
<keyword evidence="3 8" id="KW-0808">Transferase</keyword>
<feature type="transmembrane region" description="Helical" evidence="7">
    <location>
        <begin position="432"/>
        <end position="457"/>
    </location>
</feature>
<protein>
    <submittedName>
        <fullName evidence="8">Glycosyltransferase</fullName>
        <ecNumber evidence="8">2.4.-.-</ecNumber>
    </submittedName>
</protein>
<feature type="transmembrane region" description="Helical" evidence="7">
    <location>
        <begin position="6"/>
        <end position="24"/>
    </location>
</feature>